<dbReference type="AlphaFoldDB" id="L1IJM2"/>
<evidence type="ECO:0000313" key="3">
    <source>
        <dbReference type="EnsemblProtists" id="EKX36129"/>
    </source>
</evidence>
<protein>
    <submittedName>
        <fullName evidence="2 3">Uncharacterized protein</fullName>
    </submittedName>
</protein>
<name>L1IJM2_GUITC</name>
<organism evidence="2">
    <name type="scientific">Guillardia theta (strain CCMP2712)</name>
    <name type="common">Cryptophyte</name>
    <dbReference type="NCBI Taxonomy" id="905079"/>
    <lineage>
        <taxon>Eukaryota</taxon>
        <taxon>Cryptophyceae</taxon>
        <taxon>Pyrenomonadales</taxon>
        <taxon>Geminigeraceae</taxon>
        <taxon>Guillardia</taxon>
    </lineage>
</organism>
<dbReference type="EnsemblProtists" id="EKX36129">
    <property type="protein sequence ID" value="EKX36129"/>
    <property type="gene ID" value="GUITHDRAFT_145950"/>
</dbReference>
<proteinExistence type="predicted"/>
<evidence type="ECO:0000313" key="2">
    <source>
        <dbReference type="EMBL" id="EKX36129.1"/>
    </source>
</evidence>
<dbReference type="GeneID" id="17292888"/>
<dbReference type="RefSeq" id="XP_005823109.1">
    <property type="nucleotide sequence ID" value="XM_005823052.1"/>
</dbReference>
<sequence length="135" mass="14429">MGDSVGDVLREIDAIQAYVDSLDGSVGSSMARFGMPAGDEDENCDAILTKMEFQMKDLMDLAYKIRHGFVRFPAETATFDEEADVLGEEAGEVDVAEGLGDLDGEEDGEDLQGEDGEDEAEEEAPGCGRVFPVPG</sequence>
<reference evidence="2 4" key="1">
    <citation type="journal article" date="2012" name="Nature">
        <title>Algal genomes reveal evolutionary mosaicism and the fate of nucleomorphs.</title>
        <authorList>
            <consortium name="DOE Joint Genome Institute"/>
            <person name="Curtis B.A."/>
            <person name="Tanifuji G."/>
            <person name="Burki F."/>
            <person name="Gruber A."/>
            <person name="Irimia M."/>
            <person name="Maruyama S."/>
            <person name="Arias M.C."/>
            <person name="Ball S.G."/>
            <person name="Gile G.H."/>
            <person name="Hirakawa Y."/>
            <person name="Hopkins J.F."/>
            <person name="Kuo A."/>
            <person name="Rensing S.A."/>
            <person name="Schmutz J."/>
            <person name="Symeonidi A."/>
            <person name="Elias M."/>
            <person name="Eveleigh R.J."/>
            <person name="Herman E.K."/>
            <person name="Klute M.J."/>
            <person name="Nakayama T."/>
            <person name="Obornik M."/>
            <person name="Reyes-Prieto A."/>
            <person name="Armbrust E.V."/>
            <person name="Aves S.J."/>
            <person name="Beiko R.G."/>
            <person name="Coutinho P."/>
            <person name="Dacks J.B."/>
            <person name="Durnford D.G."/>
            <person name="Fast N.M."/>
            <person name="Green B.R."/>
            <person name="Grisdale C.J."/>
            <person name="Hempel F."/>
            <person name="Henrissat B."/>
            <person name="Hoppner M.P."/>
            <person name="Ishida K."/>
            <person name="Kim E."/>
            <person name="Koreny L."/>
            <person name="Kroth P.G."/>
            <person name="Liu Y."/>
            <person name="Malik S.B."/>
            <person name="Maier U.G."/>
            <person name="McRose D."/>
            <person name="Mock T."/>
            <person name="Neilson J.A."/>
            <person name="Onodera N.T."/>
            <person name="Poole A.M."/>
            <person name="Pritham E.J."/>
            <person name="Richards T.A."/>
            <person name="Rocap G."/>
            <person name="Roy S.W."/>
            <person name="Sarai C."/>
            <person name="Schaack S."/>
            <person name="Shirato S."/>
            <person name="Slamovits C.H."/>
            <person name="Spencer D.F."/>
            <person name="Suzuki S."/>
            <person name="Worden A.Z."/>
            <person name="Zauner S."/>
            <person name="Barry K."/>
            <person name="Bell C."/>
            <person name="Bharti A.K."/>
            <person name="Crow J.A."/>
            <person name="Grimwood J."/>
            <person name="Kramer R."/>
            <person name="Lindquist E."/>
            <person name="Lucas S."/>
            <person name="Salamov A."/>
            <person name="McFadden G.I."/>
            <person name="Lane C.E."/>
            <person name="Keeling P.J."/>
            <person name="Gray M.W."/>
            <person name="Grigoriev I.V."/>
            <person name="Archibald J.M."/>
        </authorList>
    </citation>
    <scope>NUCLEOTIDE SEQUENCE</scope>
    <source>
        <strain evidence="2 4">CCMP2712</strain>
    </source>
</reference>
<feature type="compositionally biased region" description="Acidic residues" evidence="1">
    <location>
        <begin position="96"/>
        <end position="124"/>
    </location>
</feature>
<evidence type="ECO:0000256" key="1">
    <source>
        <dbReference type="SAM" id="MobiDB-lite"/>
    </source>
</evidence>
<keyword evidence="4" id="KW-1185">Reference proteome</keyword>
<dbReference type="EMBL" id="JH993078">
    <property type="protein sequence ID" value="EKX36129.1"/>
    <property type="molecule type" value="Genomic_DNA"/>
</dbReference>
<evidence type="ECO:0000313" key="4">
    <source>
        <dbReference type="Proteomes" id="UP000011087"/>
    </source>
</evidence>
<dbReference type="Proteomes" id="UP000011087">
    <property type="component" value="Unassembled WGS sequence"/>
</dbReference>
<accession>L1IJM2</accession>
<feature type="region of interest" description="Disordered" evidence="1">
    <location>
        <begin position="96"/>
        <end position="135"/>
    </location>
</feature>
<dbReference type="PaxDb" id="55529-EKX36129"/>
<gene>
    <name evidence="2" type="ORF">GUITHDRAFT_145950</name>
</gene>
<reference evidence="3" key="3">
    <citation type="submission" date="2016-03" db="UniProtKB">
        <authorList>
            <consortium name="EnsemblProtists"/>
        </authorList>
    </citation>
    <scope>IDENTIFICATION</scope>
</reference>
<dbReference type="HOGENOM" id="CLU_1889737_0_0_1"/>
<reference evidence="4" key="2">
    <citation type="submission" date="2012-11" db="EMBL/GenBank/DDBJ databases">
        <authorList>
            <person name="Kuo A."/>
            <person name="Curtis B.A."/>
            <person name="Tanifuji G."/>
            <person name="Burki F."/>
            <person name="Gruber A."/>
            <person name="Irimia M."/>
            <person name="Maruyama S."/>
            <person name="Arias M.C."/>
            <person name="Ball S.G."/>
            <person name="Gile G.H."/>
            <person name="Hirakawa Y."/>
            <person name="Hopkins J.F."/>
            <person name="Rensing S.A."/>
            <person name="Schmutz J."/>
            <person name="Symeonidi A."/>
            <person name="Elias M."/>
            <person name="Eveleigh R.J."/>
            <person name="Herman E.K."/>
            <person name="Klute M.J."/>
            <person name="Nakayama T."/>
            <person name="Obornik M."/>
            <person name="Reyes-Prieto A."/>
            <person name="Armbrust E.V."/>
            <person name="Aves S.J."/>
            <person name="Beiko R.G."/>
            <person name="Coutinho P."/>
            <person name="Dacks J.B."/>
            <person name="Durnford D.G."/>
            <person name="Fast N.M."/>
            <person name="Green B.R."/>
            <person name="Grisdale C."/>
            <person name="Hempe F."/>
            <person name="Henrissat B."/>
            <person name="Hoppner M.P."/>
            <person name="Ishida K.-I."/>
            <person name="Kim E."/>
            <person name="Koreny L."/>
            <person name="Kroth P.G."/>
            <person name="Liu Y."/>
            <person name="Malik S.-B."/>
            <person name="Maier U.G."/>
            <person name="McRose D."/>
            <person name="Mock T."/>
            <person name="Neilson J.A."/>
            <person name="Onodera N.T."/>
            <person name="Poole A.M."/>
            <person name="Pritham E.J."/>
            <person name="Richards T.A."/>
            <person name="Rocap G."/>
            <person name="Roy S.W."/>
            <person name="Sarai C."/>
            <person name="Schaack S."/>
            <person name="Shirato S."/>
            <person name="Slamovits C.H."/>
            <person name="Spencer D.F."/>
            <person name="Suzuki S."/>
            <person name="Worden A.Z."/>
            <person name="Zauner S."/>
            <person name="Barry K."/>
            <person name="Bell C."/>
            <person name="Bharti A.K."/>
            <person name="Crow J.A."/>
            <person name="Grimwood J."/>
            <person name="Kramer R."/>
            <person name="Lindquist E."/>
            <person name="Lucas S."/>
            <person name="Salamov A."/>
            <person name="McFadden G.I."/>
            <person name="Lane C.E."/>
            <person name="Keeling P.J."/>
            <person name="Gray M.W."/>
            <person name="Grigoriev I.V."/>
            <person name="Archibald J.M."/>
        </authorList>
    </citation>
    <scope>NUCLEOTIDE SEQUENCE</scope>
    <source>
        <strain evidence="4">CCMP2712</strain>
    </source>
</reference>
<dbReference type="KEGG" id="gtt:GUITHDRAFT_145950"/>